<keyword evidence="5 10" id="KW-0001">2Fe-2S</keyword>
<proteinExistence type="inferred from homology"/>
<evidence type="ECO:0000256" key="10">
    <source>
        <dbReference type="HAMAP-Rule" id="MF_03115"/>
    </source>
</evidence>
<evidence type="ECO:0000256" key="8">
    <source>
        <dbReference type="ARBA" id="ARBA00023014"/>
    </source>
</evidence>
<comment type="cofactor">
    <cofactor evidence="10">
        <name>[2Fe-2S] cluster</name>
        <dbReference type="ChEBI" id="CHEBI:190135"/>
    </cofactor>
</comment>
<evidence type="ECO:0000256" key="5">
    <source>
        <dbReference type="ARBA" id="ARBA00022714"/>
    </source>
</evidence>
<dbReference type="Pfam" id="PF16803">
    <property type="entry name" value="DRE2_N"/>
    <property type="match status" value="1"/>
</dbReference>
<evidence type="ECO:0000256" key="6">
    <source>
        <dbReference type="ARBA" id="ARBA00022723"/>
    </source>
</evidence>
<dbReference type="Proteomes" id="UP000256328">
    <property type="component" value="Unassembled WGS sequence"/>
</dbReference>
<evidence type="ECO:0000259" key="11">
    <source>
        <dbReference type="Pfam" id="PF05093"/>
    </source>
</evidence>
<keyword evidence="6 10" id="KW-0479">Metal-binding</keyword>
<feature type="binding site" evidence="10">
    <location>
        <position position="359"/>
    </location>
    <ligand>
        <name>[2Fe-2S] cluster</name>
        <dbReference type="ChEBI" id="CHEBI:190135"/>
    </ligand>
</feature>
<feature type="binding site" evidence="10">
    <location>
        <position position="420"/>
    </location>
    <ligand>
        <name>[4Fe-4S] cluster</name>
        <dbReference type="ChEBI" id="CHEBI:49883"/>
    </ligand>
</feature>
<dbReference type="OrthoDB" id="311633at2759"/>
<feature type="binding site" evidence="10">
    <location>
        <position position="412"/>
    </location>
    <ligand>
        <name>[4Fe-4S] cluster</name>
        <dbReference type="ChEBI" id="CHEBI:49883"/>
    </ligand>
</feature>
<feature type="domain" description="Fe-S cluster assembly protein Dre2 N-terminal" evidence="12">
    <location>
        <begin position="130"/>
        <end position="261"/>
    </location>
</feature>
<dbReference type="GO" id="GO:0051537">
    <property type="term" value="F:2 iron, 2 sulfur cluster binding"/>
    <property type="evidence" value="ECO:0007669"/>
    <property type="project" value="UniProtKB-UniRule"/>
</dbReference>
<comment type="subcellular location">
    <subcellularLocation>
        <location evidence="10">Cytoplasm</location>
    </subcellularLocation>
    <subcellularLocation>
        <location evidence="10">Mitochondrion intermembrane space</location>
    </subcellularLocation>
</comment>
<evidence type="ECO:0000256" key="1">
    <source>
        <dbReference type="ARBA" id="ARBA00001966"/>
    </source>
</evidence>
<keyword evidence="3 10" id="KW-0004">4Fe-4S</keyword>
<evidence type="ECO:0000256" key="9">
    <source>
        <dbReference type="ARBA" id="ARBA00023128"/>
    </source>
</evidence>
<comment type="similarity">
    <text evidence="2 10">Belongs to the anamorsin family.</text>
</comment>
<dbReference type="InterPro" id="IPR007785">
    <property type="entry name" value="Anamorsin"/>
</dbReference>
<feature type="region of interest" description="Fe-S binding site B" evidence="10">
    <location>
        <begin position="409"/>
        <end position="423"/>
    </location>
</feature>
<dbReference type="HAMAP" id="MF_03115">
    <property type="entry name" value="Anamorsin"/>
    <property type="match status" value="1"/>
</dbReference>
<protein>
    <submittedName>
        <fullName evidence="13">Putative Fe-S cluster assembly protein dre2</fullName>
    </submittedName>
</protein>
<feature type="binding site" evidence="10">
    <location>
        <position position="409"/>
    </location>
    <ligand>
        <name>[4Fe-4S] cluster</name>
        <dbReference type="ChEBI" id="CHEBI:49883"/>
    </ligand>
</feature>
<dbReference type="Gene3D" id="3.40.50.11000">
    <property type="entry name" value="Fe-S cluster assembly protein Dre2, N-terminal domain"/>
    <property type="match status" value="1"/>
</dbReference>
<dbReference type="GO" id="GO:0046872">
    <property type="term" value="F:metal ion binding"/>
    <property type="evidence" value="ECO:0007669"/>
    <property type="project" value="UniProtKB-KW"/>
</dbReference>
<dbReference type="EMBL" id="PDLN01000003">
    <property type="protein sequence ID" value="RDW91219.1"/>
    <property type="molecule type" value="Genomic_DNA"/>
</dbReference>
<dbReference type="GO" id="GO:0051539">
    <property type="term" value="F:4 iron, 4 sulfur cluster binding"/>
    <property type="evidence" value="ECO:0007669"/>
    <property type="project" value="UniProtKB-KW"/>
</dbReference>
<dbReference type="GO" id="GO:0009055">
    <property type="term" value="F:electron transfer activity"/>
    <property type="evidence" value="ECO:0007669"/>
    <property type="project" value="UniProtKB-UniRule"/>
</dbReference>
<feature type="binding site" evidence="10">
    <location>
        <position position="423"/>
    </location>
    <ligand>
        <name>[4Fe-4S] cluster</name>
        <dbReference type="ChEBI" id="CHEBI:49883"/>
    </ligand>
</feature>
<organism evidence="13 14">
    <name type="scientific">Coleophoma crateriformis</name>
    <dbReference type="NCBI Taxonomy" id="565419"/>
    <lineage>
        <taxon>Eukaryota</taxon>
        <taxon>Fungi</taxon>
        <taxon>Dikarya</taxon>
        <taxon>Ascomycota</taxon>
        <taxon>Pezizomycotina</taxon>
        <taxon>Leotiomycetes</taxon>
        <taxon>Helotiales</taxon>
        <taxon>Dermateaceae</taxon>
        <taxon>Coleophoma</taxon>
    </lineage>
</organism>
<comment type="domain">
    <text evidence="10">The C-terminal domain binds 2 Fe-S clusters but is otherwise mostly in an intrinsically disordered conformation.</text>
</comment>
<comment type="caution">
    <text evidence="13">The sequence shown here is derived from an EMBL/GenBank/DDBJ whole genome shotgun (WGS) entry which is preliminary data.</text>
</comment>
<evidence type="ECO:0000259" key="12">
    <source>
        <dbReference type="Pfam" id="PF16803"/>
    </source>
</evidence>
<evidence type="ECO:0000256" key="7">
    <source>
        <dbReference type="ARBA" id="ARBA00023004"/>
    </source>
</evidence>
<evidence type="ECO:0000256" key="4">
    <source>
        <dbReference type="ARBA" id="ARBA00022490"/>
    </source>
</evidence>
<sequence>MLVCPLPLCLCGHSFFGEKFTTLTNAQWQASPLVSNYYYSYASSPPLARHPRSHHSCLALPSRIPLALSRIRRIKVPTTCDSGLLSILLAGAASVATLYPAMAPSVMMIDNDSDFNPVFPPAKSAFPPTRTLLLAPPSIASHEDNLRNVLAAYDRAATDLQMLDRLSAGLVTLPDATYDLILVLTDADGTRRESSQLLTRDVFGRIVRALKFGGKLQAQDGTFGQTVGSDELREAILAGLVTQGDGMVKPDSAASQAVPLRFGRKKDTTAVSNAGPPVPTATVPVNGKRKSVDMTDNQPSGVGFVDFSDDFGEPIITGEDDDDDELIDEDTLLTEEDLRRPVNIPPECAPRVGKRRRACKDCTCGLAEKIAAEDAAKRADADAQLQTLKLGADDLAEVDFTVQGKVGSCGNCSLGDAFRCDGCPYIGMPAFEPGQEVRLLNNEVQL</sequence>
<feature type="short sequence motif" description="Cx2C motif 1" evidence="10">
    <location>
        <begin position="409"/>
        <end position="412"/>
    </location>
</feature>
<dbReference type="InterPro" id="IPR031838">
    <property type="entry name" value="Dre2_N"/>
</dbReference>
<dbReference type="InterPro" id="IPR046408">
    <property type="entry name" value="CIAPIN1"/>
</dbReference>
<comment type="domain">
    <text evidence="10">The N-terminal domain has structural similarity with S-adenosyl-L-methionine-dependent methyltransferases, but does not bind S-adenosyl-L-methionine. It is required for correct assembly of the 2 Fe-S clusters.</text>
</comment>
<evidence type="ECO:0000313" key="13">
    <source>
        <dbReference type="EMBL" id="RDW91219.1"/>
    </source>
</evidence>
<keyword evidence="14" id="KW-1185">Reference proteome</keyword>
<gene>
    <name evidence="13" type="ORF">BP5796_02384</name>
</gene>
<reference evidence="13 14" key="1">
    <citation type="journal article" date="2018" name="IMA Fungus">
        <title>IMA Genome-F 9: Draft genome sequence of Annulohypoxylon stygium, Aspergillus mulundensis, Berkeleyomyces basicola (syn. Thielaviopsis basicola), Ceratocystis smalleyi, two Cercospora beticola strains, Coleophoma cylindrospora, Fusarium fracticaudum, Phialophora cf. hyalina, and Morchella septimelata.</title>
        <authorList>
            <person name="Wingfield B.D."/>
            <person name="Bills G.F."/>
            <person name="Dong Y."/>
            <person name="Huang W."/>
            <person name="Nel W.J."/>
            <person name="Swalarsk-Parry B.S."/>
            <person name="Vaghefi N."/>
            <person name="Wilken P.M."/>
            <person name="An Z."/>
            <person name="de Beer Z.W."/>
            <person name="De Vos L."/>
            <person name="Chen L."/>
            <person name="Duong T.A."/>
            <person name="Gao Y."/>
            <person name="Hammerbacher A."/>
            <person name="Kikkert J.R."/>
            <person name="Li Y."/>
            <person name="Li H."/>
            <person name="Li K."/>
            <person name="Li Q."/>
            <person name="Liu X."/>
            <person name="Ma X."/>
            <person name="Naidoo K."/>
            <person name="Pethybridge S.J."/>
            <person name="Sun J."/>
            <person name="Steenkamp E.T."/>
            <person name="van der Nest M.A."/>
            <person name="van Wyk S."/>
            <person name="Wingfield M.J."/>
            <person name="Xiong C."/>
            <person name="Yue Q."/>
            <person name="Zhang X."/>
        </authorList>
    </citation>
    <scope>NUCLEOTIDE SEQUENCE [LARGE SCALE GENOMIC DNA]</scope>
    <source>
        <strain evidence="13 14">BP5796</strain>
    </source>
</reference>
<keyword evidence="8 10" id="KW-0411">Iron-sulfur</keyword>
<evidence type="ECO:0000313" key="14">
    <source>
        <dbReference type="Proteomes" id="UP000256328"/>
    </source>
</evidence>
<comment type="caution">
    <text evidence="10">Lacks conserved residue(s) required for the propagation of feature annotation.</text>
</comment>
<dbReference type="AlphaFoldDB" id="A0A3D8SY85"/>
<comment type="cofactor">
    <cofactor evidence="1 10">
        <name>[4Fe-4S] cluster</name>
        <dbReference type="ChEBI" id="CHEBI:49883"/>
    </cofactor>
</comment>
<feature type="binding site" evidence="10">
    <location>
        <position position="364"/>
    </location>
    <ligand>
        <name>[2Fe-2S] cluster</name>
        <dbReference type="ChEBI" id="CHEBI:190135"/>
    </ligand>
</feature>
<keyword evidence="7 10" id="KW-0408">Iron</keyword>
<name>A0A3D8SY85_9HELO</name>
<feature type="binding site" evidence="10">
    <location>
        <position position="362"/>
    </location>
    <ligand>
        <name>[2Fe-2S] cluster</name>
        <dbReference type="ChEBI" id="CHEBI:190135"/>
    </ligand>
</feature>
<evidence type="ECO:0000256" key="3">
    <source>
        <dbReference type="ARBA" id="ARBA00022485"/>
    </source>
</evidence>
<feature type="binding site" evidence="10">
    <location>
        <position position="348"/>
    </location>
    <ligand>
        <name>[2Fe-2S] cluster</name>
        <dbReference type="ChEBI" id="CHEBI:190135"/>
    </ligand>
</feature>
<dbReference type="PANTHER" id="PTHR13273">
    <property type="entry name" value="ANAMORSIN"/>
    <property type="match status" value="1"/>
</dbReference>
<dbReference type="Pfam" id="PF05093">
    <property type="entry name" value="CIAPIN1"/>
    <property type="match status" value="1"/>
</dbReference>
<keyword evidence="4 10" id="KW-0963">Cytoplasm</keyword>
<dbReference type="FunFam" id="3.40.50.11000:FF:000002">
    <property type="entry name" value="Fe-S cluster assembly protein DRE2"/>
    <property type="match status" value="1"/>
</dbReference>
<dbReference type="PANTHER" id="PTHR13273:SF14">
    <property type="entry name" value="ANAMORSIN"/>
    <property type="match status" value="1"/>
</dbReference>
<comment type="domain">
    <text evidence="10">The twin Cx2C motifs are involved in the recognition by the mitochondrial MIA40-ERV1 disulfide relay system. The formation of 2 disulfide bonds in the Cx2C motifs through dithiol/disulfide exchange reactions effectively traps the protein in the mitochondrial intermembrane space.</text>
</comment>
<evidence type="ECO:0000256" key="2">
    <source>
        <dbReference type="ARBA" id="ARBA00008169"/>
    </source>
</evidence>
<accession>A0A3D8SY85</accession>
<dbReference type="GO" id="GO:0016226">
    <property type="term" value="P:iron-sulfur cluster assembly"/>
    <property type="evidence" value="ECO:0007669"/>
    <property type="project" value="UniProtKB-UniRule"/>
</dbReference>
<keyword evidence="9 10" id="KW-0496">Mitochondrion</keyword>
<feature type="domain" description="Anamorsin C-terminal" evidence="11">
    <location>
        <begin position="344"/>
        <end position="439"/>
    </location>
</feature>
<dbReference type="GO" id="GO:0005758">
    <property type="term" value="C:mitochondrial intermembrane space"/>
    <property type="evidence" value="ECO:0007669"/>
    <property type="project" value="UniProtKB-SubCell"/>
</dbReference>
<feature type="short sequence motif" description="Cx2C motif 2" evidence="10">
    <location>
        <begin position="420"/>
        <end position="423"/>
    </location>
</feature>
<feature type="region of interest" description="Fe-S binding site A" evidence="10">
    <location>
        <begin position="348"/>
        <end position="364"/>
    </location>
</feature>